<sequence>MATLLLVLAALSLTLAAAIHVFIFYLESIAWTGPRAASTFGLTGEQAEQTRQLAFNQGFYNLFLALLIILGLVLQSPTLAAAGALVMVGAGAVLILSDATKLRAGLIQSGPPALGLVLLALAIATGSGPSLGVG</sequence>
<keyword evidence="1" id="KW-0812">Transmembrane</keyword>
<gene>
    <name evidence="2" type="ORF">CLV29_1533</name>
</gene>
<evidence type="ECO:0000256" key="1">
    <source>
        <dbReference type="SAM" id="Phobius"/>
    </source>
</evidence>
<dbReference type="PANTHER" id="PTHR38446:SF1">
    <property type="entry name" value="BLL0914 PROTEIN"/>
    <property type="match status" value="1"/>
</dbReference>
<dbReference type="Pfam" id="PF06993">
    <property type="entry name" value="DUF1304"/>
    <property type="match status" value="1"/>
</dbReference>
<dbReference type="RefSeq" id="WP_133754338.1">
    <property type="nucleotide sequence ID" value="NZ_CP171129.1"/>
</dbReference>
<reference evidence="2 3" key="1">
    <citation type="submission" date="2019-03" db="EMBL/GenBank/DDBJ databases">
        <title>Genomic Encyclopedia of Archaeal and Bacterial Type Strains, Phase II (KMG-II): from individual species to whole genera.</title>
        <authorList>
            <person name="Goeker M."/>
        </authorList>
    </citation>
    <scope>NUCLEOTIDE SEQUENCE [LARGE SCALE GENOMIC DNA]</scope>
    <source>
        <strain evidence="2 3">DSM 24323</strain>
    </source>
</reference>
<dbReference type="AlphaFoldDB" id="A0A4V6Q2E2"/>
<dbReference type="OrthoDB" id="9803832at2"/>
<feature type="transmembrane region" description="Helical" evidence="1">
    <location>
        <begin position="113"/>
        <end position="133"/>
    </location>
</feature>
<name>A0A4V6Q2E2_9ACTN</name>
<keyword evidence="3" id="KW-1185">Reference proteome</keyword>
<proteinExistence type="predicted"/>
<dbReference type="PANTHER" id="PTHR38446">
    <property type="entry name" value="BLL0914 PROTEIN"/>
    <property type="match status" value="1"/>
</dbReference>
<keyword evidence="1" id="KW-0472">Membrane</keyword>
<evidence type="ECO:0000313" key="3">
    <source>
        <dbReference type="Proteomes" id="UP000295371"/>
    </source>
</evidence>
<organism evidence="2 3">
    <name type="scientific">Naumannella halotolerans</name>
    <dbReference type="NCBI Taxonomy" id="993414"/>
    <lineage>
        <taxon>Bacteria</taxon>
        <taxon>Bacillati</taxon>
        <taxon>Actinomycetota</taxon>
        <taxon>Actinomycetes</taxon>
        <taxon>Propionibacteriales</taxon>
        <taxon>Propionibacteriaceae</taxon>
        <taxon>Naumannella</taxon>
    </lineage>
</organism>
<accession>A0A4V6Q2E2</accession>
<feature type="transmembrane region" description="Helical" evidence="1">
    <location>
        <begin position="79"/>
        <end position="97"/>
    </location>
</feature>
<dbReference type="InterPro" id="IPR009732">
    <property type="entry name" value="DUF1304"/>
</dbReference>
<dbReference type="EMBL" id="SOAW01000001">
    <property type="protein sequence ID" value="TDT33898.1"/>
    <property type="molecule type" value="Genomic_DNA"/>
</dbReference>
<feature type="transmembrane region" description="Helical" evidence="1">
    <location>
        <begin position="58"/>
        <end position="74"/>
    </location>
</feature>
<dbReference type="Proteomes" id="UP000295371">
    <property type="component" value="Unassembled WGS sequence"/>
</dbReference>
<keyword evidence="1" id="KW-1133">Transmembrane helix</keyword>
<evidence type="ECO:0000313" key="2">
    <source>
        <dbReference type="EMBL" id="TDT33898.1"/>
    </source>
</evidence>
<protein>
    <submittedName>
        <fullName evidence="2">Putative membrane protein</fullName>
    </submittedName>
</protein>
<comment type="caution">
    <text evidence="2">The sequence shown here is derived from an EMBL/GenBank/DDBJ whole genome shotgun (WGS) entry which is preliminary data.</text>
</comment>